<name>A0A7X2MXG1_9CLOT</name>
<sequence>MELIEIYTEYKYLNESFTLFVDDLINNNFEGHTEQDIVCKLIAAKENYGRLKEEADKIELEEECDEGNVKDLEYLLVDGLFLAIDLLNFYRAKEFERFKMRGTNYIRKGRVLNFFK</sequence>
<reference evidence="1 2" key="1">
    <citation type="submission" date="2019-08" db="EMBL/GenBank/DDBJ databases">
        <title>In-depth cultivation of the pig gut microbiome towards novel bacterial diversity and tailored functional studies.</title>
        <authorList>
            <person name="Wylensek D."/>
            <person name="Hitch T.C.A."/>
            <person name="Clavel T."/>
        </authorList>
    </citation>
    <scope>NUCLEOTIDE SEQUENCE [LARGE SCALE GENOMIC DNA]</scope>
    <source>
        <strain evidence="1 2">WCA-383-APC-5B</strain>
    </source>
</reference>
<dbReference type="EMBL" id="VULX01000005">
    <property type="protein sequence ID" value="MSR90883.1"/>
    <property type="molecule type" value="Genomic_DNA"/>
</dbReference>
<evidence type="ECO:0000313" key="2">
    <source>
        <dbReference type="Proteomes" id="UP000460287"/>
    </source>
</evidence>
<organism evidence="1 2">
    <name type="scientific">Inconstantimicrobium porci</name>
    <dbReference type="NCBI Taxonomy" id="2652291"/>
    <lineage>
        <taxon>Bacteria</taxon>
        <taxon>Bacillati</taxon>
        <taxon>Bacillota</taxon>
        <taxon>Clostridia</taxon>
        <taxon>Eubacteriales</taxon>
        <taxon>Clostridiaceae</taxon>
        <taxon>Inconstantimicrobium</taxon>
    </lineage>
</organism>
<keyword evidence="2" id="KW-1185">Reference proteome</keyword>
<proteinExistence type="predicted"/>
<comment type="caution">
    <text evidence="1">The sequence shown here is derived from an EMBL/GenBank/DDBJ whole genome shotgun (WGS) entry which is preliminary data.</text>
</comment>
<dbReference type="Proteomes" id="UP000460287">
    <property type="component" value="Unassembled WGS sequence"/>
</dbReference>
<evidence type="ECO:0000313" key="1">
    <source>
        <dbReference type="EMBL" id="MSR90883.1"/>
    </source>
</evidence>
<accession>A0A7X2MXG1</accession>
<dbReference type="RefSeq" id="WP_154530763.1">
    <property type="nucleotide sequence ID" value="NZ_VULX01000005.1"/>
</dbReference>
<gene>
    <name evidence="1" type="ORF">FYJ33_05510</name>
</gene>
<protein>
    <submittedName>
        <fullName evidence="1">Uncharacterized protein</fullName>
    </submittedName>
</protein>
<dbReference type="AlphaFoldDB" id="A0A7X2MXG1"/>